<dbReference type="AlphaFoldDB" id="A0A087UIP7"/>
<dbReference type="SUPFAM" id="SSF53613">
    <property type="entry name" value="Ribokinase-like"/>
    <property type="match status" value="1"/>
</dbReference>
<evidence type="ECO:0000256" key="5">
    <source>
        <dbReference type="ARBA" id="ARBA00022777"/>
    </source>
</evidence>
<dbReference type="STRING" id="407821.A0A087UIP7"/>
<evidence type="ECO:0000256" key="3">
    <source>
        <dbReference type="ARBA" id="ARBA00022679"/>
    </source>
</evidence>
<keyword evidence="5 8" id="KW-0418">Kinase</keyword>
<proteinExistence type="inferred from homology"/>
<reference evidence="8 9" key="1">
    <citation type="submission" date="2013-11" db="EMBL/GenBank/DDBJ databases">
        <title>Genome sequencing of Stegodyphus mimosarum.</title>
        <authorList>
            <person name="Bechsgaard J."/>
        </authorList>
    </citation>
    <scope>NUCLEOTIDE SEQUENCE [LARGE SCALE GENOMIC DNA]</scope>
</reference>
<feature type="non-terminal residue" evidence="8">
    <location>
        <position position="117"/>
    </location>
</feature>
<dbReference type="EMBL" id="KK119978">
    <property type="protein sequence ID" value="KFM77236.1"/>
    <property type="molecule type" value="Genomic_DNA"/>
</dbReference>
<sequence>MEIPKLDAIFTGTGDLFSALLLAWMARTNGDLVISCERTVNSLKRVLERTLKYASGMFLCIISLTEVKECVLKFYIFFTINFYFIAALKDPSCSASMELKLIQSKNDIENPPTILKC</sequence>
<dbReference type="GO" id="GO:0005524">
    <property type="term" value="F:ATP binding"/>
    <property type="evidence" value="ECO:0007669"/>
    <property type="project" value="UniProtKB-KW"/>
</dbReference>
<keyword evidence="3" id="KW-0808">Transferase</keyword>
<comment type="similarity">
    <text evidence="1">Belongs to the pyridoxine kinase family.</text>
</comment>
<dbReference type="InterPro" id="IPR004625">
    <property type="entry name" value="PyrdxlKinase"/>
</dbReference>
<gene>
    <name evidence="8" type="ORF">X975_18122</name>
</gene>
<accession>A0A087UIP7</accession>
<keyword evidence="9" id="KW-1185">Reference proteome</keyword>
<dbReference type="GO" id="GO:0005829">
    <property type="term" value="C:cytosol"/>
    <property type="evidence" value="ECO:0007669"/>
    <property type="project" value="TreeGrafter"/>
</dbReference>
<organism evidence="8 9">
    <name type="scientific">Stegodyphus mimosarum</name>
    <name type="common">African social velvet spider</name>
    <dbReference type="NCBI Taxonomy" id="407821"/>
    <lineage>
        <taxon>Eukaryota</taxon>
        <taxon>Metazoa</taxon>
        <taxon>Ecdysozoa</taxon>
        <taxon>Arthropoda</taxon>
        <taxon>Chelicerata</taxon>
        <taxon>Arachnida</taxon>
        <taxon>Araneae</taxon>
        <taxon>Araneomorphae</taxon>
        <taxon>Entelegynae</taxon>
        <taxon>Eresoidea</taxon>
        <taxon>Eresidae</taxon>
        <taxon>Stegodyphus</taxon>
    </lineage>
</organism>
<evidence type="ECO:0000256" key="7">
    <source>
        <dbReference type="ARBA" id="ARBA00032808"/>
    </source>
</evidence>
<keyword evidence="6" id="KW-0067">ATP-binding</keyword>
<dbReference type="GO" id="GO:0008478">
    <property type="term" value="F:pyridoxal kinase activity"/>
    <property type="evidence" value="ECO:0007669"/>
    <property type="project" value="UniProtKB-EC"/>
</dbReference>
<protein>
    <recommendedName>
        <fullName evidence="2">pyridoxal kinase</fullName>
        <ecNumber evidence="2">2.7.1.35</ecNumber>
    </recommendedName>
    <alternativeName>
        <fullName evidence="7">Pyridoxine kinase</fullName>
    </alternativeName>
</protein>
<dbReference type="Gene3D" id="3.40.1190.20">
    <property type="match status" value="1"/>
</dbReference>
<evidence type="ECO:0000256" key="2">
    <source>
        <dbReference type="ARBA" id="ARBA00012104"/>
    </source>
</evidence>
<dbReference type="OrthoDB" id="2104723at2759"/>
<dbReference type="OMA" id="CERTVNS"/>
<dbReference type="PANTHER" id="PTHR10534:SF2">
    <property type="entry name" value="PYRIDOXAL KINASE"/>
    <property type="match status" value="1"/>
</dbReference>
<dbReference type="EC" id="2.7.1.35" evidence="2"/>
<name>A0A087UIP7_STEMI</name>
<keyword evidence="4" id="KW-0547">Nucleotide-binding</keyword>
<evidence type="ECO:0000313" key="8">
    <source>
        <dbReference type="EMBL" id="KFM77236.1"/>
    </source>
</evidence>
<evidence type="ECO:0000256" key="6">
    <source>
        <dbReference type="ARBA" id="ARBA00022840"/>
    </source>
</evidence>
<dbReference type="GO" id="GO:0009443">
    <property type="term" value="P:pyridoxal 5'-phosphate salvage"/>
    <property type="evidence" value="ECO:0007669"/>
    <property type="project" value="InterPro"/>
</dbReference>
<evidence type="ECO:0000256" key="4">
    <source>
        <dbReference type="ARBA" id="ARBA00022741"/>
    </source>
</evidence>
<dbReference type="InterPro" id="IPR029056">
    <property type="entry name" value="Ribokinase-like"/>
</dbReference>
<dbReference type="Proteomes" id="UP000054359">
    <property type="component" value="Unassembled WGS sequence"/>
</dbReference>
<dbReference type="PANTHER" id="PTHR10534">
    <property type="entry name" value="PYRIDOXAL KINASE"/>
    <property type="match status" value="1"/>
</dbReference>
<evidence type="ECO:0000313" key="9">
    <source>
        <dbReference type="Proteomes" id="UP000054359"/>
    </source>
</evidence>
<evidence type="ECO:0000256" key="1">
    <source>
        <dbReference type="ARBA" id="ARBA00008805"/>
    </source>
</evidence>